<evidence type="ECO:0000259" key="5">
    <source>
        <dbReference type="PROSITE" id="PS50921"/>
    </source>
</evidence>
<dbReference type="InterPro" id="IPR012074">
    <property type="entry name" value="GAF_ANTAR"/>
</dbReference>
<dbReference type="PIRSF" id="PIRSF036625">
    <property type="entry name" value="GAF_ANTAR"/>
    <property type="match status" value="1"/>
</dbReference>
<evidence type="ECO:0000256" key="4">
    <source>
        <dbReference type="ARBA" id="ARBA00023163"/>
    </source>
</evidence>
<accession>A0ABY3TP52</accession>
<name>A0ABY3TP52_9MYCO</name>
<keyword evidence="3" id="KW-0805">Transcription regulation</keyword>
<evidence type="ECO:0000256" key="2">
    <source>
        <dbReference type="ARBA" id="ARBA00022777"/>
    </source>
</evidence>
<evidence type="ECO:0000256" key="1">
    <source>
        <dbReference type="ARBA" id="ARBA00022679"/>
    </source>
</evidence>
<dbReference type="PROSITE" id="PS50921">
    <property type="entry name" value="ANTAR"/>
    <property type="match status" value="1"/>
</dbReference>
<dbReference type="InterPro" id="IPR005561">
    <property type="entry name" value="ANTAR"/>
</dbReference>
<reference evidence="6" key="1">
    <citation type="submission" date="2022-08" db="EMBL/GenBank/DDBJ databases">
        <title>Whole genome sequencing of non-tuberculosis mycobacteria type-strains.</title>
        <authorList>
            <person name="Igarashi Y."/>
            <person name="Osugi A."/>
            <person name="Mitarai S."/>
        </authorList>
    </citation>
    <scope>NUCLEOTIDE SEQUENCE</scope>
    <source>
        <strain evidence="6">JCM 16369</strain>
    </source>
</reference>
<dbReference type="Gene3D" id="1.10.10.10">
    <property type="entry name" value="Winged helix-like DNA-binding domain superfamily/Winged helix DNA-binding domain"/>
    <property type="match status" value="1"/>
</dbReference>
<evidence type="ECO:0000256" key="3">
    <source>
        <dbReference type="ARBA" id="ARBA00023015"/>
    </source>
</evidence>
<keyword evidence="4" id="KW-0804">Transcription</keyword>
<gene>
    <name evidence="6" type="ORF">MI149_24290</name>
</gene>
<dbReference type="EMBL" id="CP092362">
    <property type="protein sequence ID" value="ULN40727.1"/>
    <property type="molecule type" value="Genomic_DNA"/>
</dbReference>
<proteinExistence type="predicted"/>
<organism evidence="6 7">
    <name type="scientific">Mycolicibacterium crocinum</name>
    <dbReference type="NCBI Taxonomy" id="388459"/>
    <lineage>
        <taxon>Bacteria</taxon>
        <taxon>Bacillati</taxon>
        <taxon>Actinomycetota</taxon>
        <taxon>Actinomycetes</taxon>
        <taxon>Mycobacteriales</taxon>
        <taxon>Mycobacteriaceae</taxon>
        <taxon>Mycolicibacterium</taxon>
    </lineage>
</organism>
<dbReference type="SUPFAM" id="SSF52172">
    <property type="entry name" value="CheY-like"/>
    <property type="match status" value="1"/>
</dbReference>
<evidence type="ECO:0000313" key="6">
    <source>
        <dbReference type="EMBL" id="ULN40727.1"/>
    </source>
</evidence>
<dbReference type="InterPro" id="IPR003018">
    <property type="entry name" value="GAF"/>
</dbReference>
<dbReference type="SMART" id="SM01012">
    <property type="entry name" value="ANTAR"/>
    <property type="match status" value="1"/>
</dbReference>
<dbReference type="Pfam" id="PF13185">
    <property type="entry name" value="GAF_2"/>
    <property type="match status" value="1"/>
</dbReference>
<dbReference type="RefSeq" id="WP_240177480.1">
    <property type="nucleotide sequence ID" value="NZ_CP092362.2"/>
</dbReference>
<dbReference type="InterPro" id="IPR029016">
    <property type="entry name" value="GAF-like_dom_sf"/>
</dbReference>
<dbReference type="InterPro" id="IPR036388">
    <property type="entry name" value="WH-like_DNA-bd_sf"/>
</dbReference>
<dbReference type="Pfam" id="PF03861">
    <property type="entry name" value="ANTAR"/>
    <property type="match status" value="1"/>
</dbReference>
<keyword evidence="7" id="KW-1185">Reference proteome</keyword>
<dbReference type="InterPro" id="IPR011006">
    <property type="entry name" value="CheY-like_superfamily"/>
</dbReference>
<dbReference type="Proteomes" id="UP001055337">
    <property type="component" value="Chromosome"/>
</dbReference>
<dbReference type="SUPFAM" id="SSF55781">
    <property type="entry name" value="GAF domain-like"/>
    <property type="match status" value="1"/>
</dbReference>
<sequence>MGWARESEAELATLADSMRSLRGSEEAEGELSLDELTDAALKAMPGADYAGITIAHRDGTVTSASTTHYYARLLDELQHQHRQGPCLSAAWEQSVIRVRDLTTDYRWPHYRLGAVARTPIRSMLSFQMFADHKTMGALNFYAEQPDAFDDAAVEIGVIYATHGALAWRMLRRDREFRSALASRDLIGQAKGMIMERFGIDAVQAFELLKRLSQSTNTPVVDVARQLVEAERRHP</sequence>
<keyword evidence="1" id="KW-0808">Transferase</keyword>
<evidence type="ECO:0000313" key="7">
    <source>
        <dbReference type="Proteomes" id="UP001055337"/>
    </source>
</evidence>
<keyword evidence="2" id="KW-0418">Kinase</keyword>
<feature type="domain" description="ANTAR" evidence="5">
    <location>
        <begin position="166"/>
        <end position="227"/>
    </location>
</feature>
<dbReference type="Gene3D" id="3.30.450.40">
    <property type="match status" value="1"/>
</dbReference>
<protein>
    <submittedName>
        <fullName evidence="6">GAF and ANTAR domain-containing protein</fullName>
    </submittedName>
</protein>